<dbReference type="Proteomes" id="UP000266441">
    <property type="component" value="Unassembled WGS sequence"/>
</dbReference>
<dbReference type="EMBL" id="QWET01000007">
    <property type="protein sequence ID" value="RIH65049.1"/>
    <property type="molecule type" value="Genomic_DNA"/>
</dbReference>
<reference evidence="2 3" key="1">
    <citation type="journal article" date="2015" name="Int. J. Syst. Evol. Microbiol.">
        <title>Mariniphaga sediminis sp. nov., isolated from coastal sediment.</title>
        <authorList>
            <person name="Wang F.Q."/>
            <person name="Shen Q.Y."/>
            <person name="Chen G.J."/>
            <person name="Du Z.J."/>
        </authorList>
    </citation>
    <scope>NUCLEOTIDE SEQUENCE [LARGE SCALE GENOMIC DNA]</scope>
    <source>
        <strain evidence="2 3">SY21</strain>
    </source>
</reference>
<dbReference type="RefSeq" id="WP_119349974.1">
    <property type="nucleotide sequence ID" value="NZ_QWET01000007.1"/>
</dbReference>
<feature type="domain" description="VOC" evidence="1">
    <location>
        <begin position="2"/>
        <end position="138"/>
    </location>
</feature>
<dbReference type="OrthoDB" id="9794917at2"/>
<protein>
    <submittedName>
        <fullName evidence="2">Bleomycin resistance family protein</fullName>
    </submittedName>
</protein>
<name>A0A399D040_9BACT</name>
<evidence type="ECO:0000313" key="3">
    <source>
        <dbReference type="Proteomes" id="UP000266441"/>
    </source>
</evidence>
<dbReference type="InterPro" id="IPR037523">
    <property type="entry name" value="VOC_core"/>
</dbReference>
<dbReference type="PROSITE" id="PS51819">
    <property type="entry name" value="VOC"/>
    <property type="match status" value="1"/>
</dbReference>
<accession>A0A399D040</accession>
<comment type="caution">
    <text evidence="2">The sequence shown here is derived from an EMBL/GenBank/DDBJ whole genome shotgun (WGS) entry which is preliminary data.</text>
</comment>
<dbReference type="InterPro" id="IPR029068">
    <property type="entry name" value="Glyas_Bleomycin-R_OHBP_Dase"/>
</dbReference>
<dbReference type="SUPFAM" id="SSF54593">
    <property type="entry name" value="Glyoxalase/Bleomycin resistance protein/Dihydroxybiphenyl dioxygenase"/>
    <property type="match status" value="1"/>
</dbReference>
<evidence type="ECO:0000259" key="1">
    <source>
        <dbReference type="PROSITE" id="PS51819"/>
    </source>
</evidence>
<gene>
    <name evidence="2" type="ORF">D1164_10695</name>
</gene>
<dbReference type="InterPro" id="IPR004360">
    <property type="entry name" value="Glyas_Fos-R_dOase_dom"/>
</dbReference>
<proteinExistence type="predicted"/>
<dbReference type="AlphaFoldDB" id="A0A399D040"/>
<organism evidence="2 3">
    <name type="scientific">Mariniphaga sediminis</name>
    <dbReference type="NCBI Taxonomy" id="1628158"/>
    <lineage>
        <taxon>Bacteria</taxon>
        <taxon>Pseudomonadati</taxon>
        <taxon>Bacteroidota</taxon>
        <taxon>Bacteroidia</taxon>
        <taxon>Marinilabiliales</taxon>
        <taxon>Prolixibacteraceae</taxon>
        <taxon>Mariniphaga</taxon>
    </lineage>
</organism>
<evidence type="ECO:0000313" key="2">
    <source>
        <dbReference type="EMBL" id="RIH65049.1"/>
    </source>
</evidence>
<dbReference type="Pfam" id="PF00903">
    <property type="entry name" value="Glyoxalase"/>
    <property type="match status" value="1"/>
</dbReference>
<keyword evidence="3" id="KW-1185">Reference proteome</keyword>
<dbReference type="Gene3D" id="3.10.180.10">
    <property type="entry name" value="2,3-Dihydroxybiphenyl 1,2-Dioxygenase, domain 1"/>
    <property type="match status" value="1"/>
</dbReference>
<sequence length="144" mass="16526">MKAGKLTPNLEVADIKQTVDFYAENLGFKLIMAVPESQDSVDQNLADDRQYVYALMQKDGVELMFQRSDSFKNDVVLSKGLSIGASVSFYMEIEGMEEFYKILKEKELSVTELKTSWYGMQEFYLKDINGYILCFAQKSEGDEY</sequence>